<dbReference type="EMBL" id="JOTP01000025">
    <property type="protein sequence ID" value="KEP25352.1"/>
    <property type="molecule type" value="Genomic_DNA"/>
</dbReference>
<evidence type="ECO:0000256" key="1">
    <source>
        <dbReference type="SAM" id="Phobius"/>
    </source>
</evidence>
<dbReference type="AlphaFoldDB" id="A0A081L7X6"/>
<evidence type="ECO:0000313" key="2">
    <source>
        <dbReference type="EMBL" id="KEP25352.1"/>
    </source>
</evidence>
<keyword evidence="1" id="KW-1133">Transmembrane helix</keyword>
<reference evidence="2 3" key="1">
    <citation type="submission" date="2012-09" db="EMBL/GenBank/DDBJ databases">
        <title>Genome Sequence of Bacillus sp. DW5-4.</title>
        <authorList>
            <person name="Lai Q."/>
            <person name="Liu Y."/>
            <person name="Shao Z."/>
        </authorList>
    </citation>
    <scope>NUCLEOTIDE SEQUENCE [LARGE SCALE GENOMIC DNA]</scope>
    <source>
        <strain evidence="2 3">DW5-4</strain>
    </source>
</reference>
<accession>A0A081L7X6</accession>
<keyword evidence="3" id="KW-1185">Reference proteome</keyword>
<organism evidence="2 3">
    <name type="scientific">Bacillus zhangzhouensis</name>
    <dbReference type="NCBI Taxonomy" id="1178540"/>
    <lineage>
        <taxon>Bacteria</taxon>
        <taxon>Bacillati</taxon>
        <taxon>Bacillota</taxon>
        <taxon>Bacilli</taxon>
        <taxon>Bacillales</taxon>
        <taxon>Bacillaceae</taxon>
        <taxon>Bacillus</taxon>
    </lineage>
</organism>
<sequence length="61" mass="6642">MTIIAMLIHVKKRSIIIKKMIGLRAIFGILLEATIPTIILKVSAAAVRSVAEENIASHFSV</sequence>
<gene>
    <name evidence="2" type="ORF">BA70_09580</name>
</gene>
<name>A0A081L7X6_9BACI</name>
<comment type="caution">
    <text evidence="2">The sequence shown here is derived from an EMBL/GenBank/DDBJ whole genome shotgun (WGS) entry which is preliminary data.</text>
</comment>
<keyword evidence="1" id="KW-0472">Membrane</keyword>
<evidence type="ECO:0000313" key="3">
    <source>
        <dbReference type="Proteomes" id="UP000028091"/>
    </source>
</evidence>
<dbReference type="Proteomes" id="UP000028091">
    <property type="component" value="Unassembled WGS sequence"/>
</dbReference>
<protein>
    <submittedName>
        <fullName evidence="2">Uncharacterized protein</fullName>
    </submittedName>
</protein>
<feature type="transmembrane region" description="Helical" evidence="1">
    <location>
        <begin position="21"/>
        <end position="40"/>
    </location>
</feature>
<keyword evidence="1" id="KW-0812">Transmembrane</keyword>
<dbReference type="eggNOG" id="ENOG5032J26">
    <property type="taxonomic scope" value="Bacteria"/>
</dbReference>
<proteinExistence type="predicted"/>